<evidence type="ECO:0000256" key="13">
    <source>
        <dbReference type="ARBA" id="ARBA00048243"/>
    </source>
</evidence>
<dbReference type="GO" id="GO:0006487">
    <property type="term" value="P:protein N-linked glycosylation"/>
    <property type="evidence" value="ECO:0007669"/>
    <property type="project" value="TreeGrafter"/>
</dbReference>
<dbReference type="Proteomes" id="UP000095283">
    <property type="component" value="Unplaced"/>
</dbReference>
<dbReference type="InterPro" id="IPR026116">
    <property type="entry name" value="GT18_cat"/>
</dbReference>
<keyword evidence="10" id="KW-0333">Golgi apparatus</keyword>
<sequence length="317" mass="36324">MSESKLHFGAKSSNGGPLGELLQWSDLIAVLFLLGHNLYISSEKATLKKHVERFIDSPCPTDLDKIDLIITDIIGLQSFKQHKAYLLENRCRIRLVDSFGTHVEFNYKSYFNSHRQELRNEETGKSRNPWGGHGLRLLQYWTFYPHTADNSFLGFVVDTSNAKPLFERRSRNALLIYGKEQYMWKGSEKIISVLKQFTEIHATVSDATVNSTMFTDIINHGFLDAVSVNSLLKSVKIFFGLGFPFEEFTPSGMLLRVNLLISRQNICRESENNWPPKEALQSCELACSQEDLVCEPTFFPLINTYELLVKFVFNSFI</sequence>
<evidence type="ECO:0000256" key="7">
    <source>
        <dbReference type="ARBA" id="ARBA00022692"/>
    </source>
</evidence>
<comment type="similarity">
    <text evidence="3">Belongs to the glycosyltransferase 18 family.</text>
</comment>
<keyword evidence="15" id="KW-1185">Reference proteome</keyword>
<dbReference type="EC" id="2.4.1.155" evidence="4"/>
<keyword evidence="6" id="KW-0808">Transferase</keyword>
<organism evidence="15 16">
    <name type="scientific">Heterorhabditis bacteriophora</name>
    <name type="common">Entomopathogenic nematode worm</name>
    <dbReference type="NCBI Taxonomy" id="37862"/>
    <lineage>
        <taxon>Eukaryota</taxon>
        <taxon>Metazoa</taxon>
        <taxon>Ecdysozoa</taxon>
        <taxon>Nematoda</taxon>
        <taxon>Chromadorea</taxon>
        <taxon>Rhabditida</taxon>
        <taxon>Rhabditina</taxon>
        <taxon>Rhabditomorpha</taxon>
        <taxon>Strongyloidea</taxon>
        <taxon>Heterorhabditidae</taxon>
        <taxon>Heterorhabditis</taxon>
    </lineage>
</organism>
<evidence type="ECO:0000256" key="9">
    <source>
        <dbReference type="ARBA" id="ARBA00022989"/>
    </source>
</evidence>
<evidence type="ECO:0000256" key="1">
    <source>
        <dbReference type="ARBA" id="ARBA00004323"/>
    </source>
</evidence>
<evidence type="ECO:0000256" key="8">
    <source>
        <dbReference type="ARBA" id="ARBA00022968"/>
    </source>
</evidence>
<dbReference type="GO" id="GO:0030144">
    <property type="term" value="F:alpha-1,6-mannosylglycoprotein 6-beta-N-acetylglucosaminyltransferase activity"/>
    <property type="evidence" value="ECO:0007669"/>
    <property type="project" value="UniProtKB-EC"/>
</dbReference>
<reference evidence="16" key="1">
    <citation type="submission" date="2016-11" db="UniProtKB">
        <authorList>
            <consortium name="WormBaseParasite"/>
        </authorList>
    </citation>
    <scope>IDENTIFICATION</scope>
</reference>
<keyword evidence="8" id="KW-0735">Signal-anchor</keyword>
<evidence type="ECO:0000256" key="11">
    <source>
        <dbReference type="ARBA" id="ARBA00023136"/>
    </source>
</evidence>
<comment type="catalytic activity">
    <reaction evidence="13">
        <text>N(4)-{beta-D-GlcNAc-(1-&gt;2)-[beta-D-GlcNAc-(1-&gt;4)]-alpha-D-Man-(1-&gt;3)-[beta-D-GlcNAc-(1-&gt;2)-alpha-D-Man-(1-&gt;6)]-beta-D-Man-(1-&gt;4)-beta-D-GlcNAc-(1-&gt;4)-beta-D-GlcNAc}-L-asparaginyl-[protein] + UDP-N-acetyl-alpha-D-glucosamine = N(4)-{beta-D-GlcNAc-(1-&gt;2)-[beta-D-GlcNAc-(1-&gt;4)]-alpha-D-Man-(1-&gt;3)-[beta-D-GlcNAc-(1-&gt;2)-[beta-D-GlcNAc-(1-&gt;6)]-alpha-D-Man-(1-&gt;6)]-beta-D-Man-(1-&gt;4)-beta-D-GlcNAc-(1-&gt;4)-beta-D-GlcNAc}-L-asparaginyl-[protein] + UDP + H(+)</text>
        <dbReference type="Rhea" id="RHEA:16921"/>
        <dbReference type="Rhea" id="RHEA-COMP:14374"/>
        <dbReference type="Rhea" id="RHEA-COMP:14377"/>
        <dbReference type="ChEBI" id="CHEBI:15378"/>
        <dbReference type="ChEBI" id="CHEBI:57705"/>
        <dbReference type="ChEBI" id="CHEBI:58223"/>
        <dbReference type="ChEBI" id="CHEBI:139507"/>
        <dbReference type="ChEBI" id="CHEBI:139510"/>
        <dbReference type="EC" id="2.4.1.155"/>
    </reaction>
</comment>
<keyword evidence="12" id="KW-0325">Glycoprotein</keyword>
<keyword evidence="7" id="KW-0812">Transmembrane</keyword>
<comment type="pathway">
    <text evidence="2">Protein modification; protein glycosylation.</text>
</comment>
<dbReference type="Pfam" id="PF15024">
    <property type="entry name" value="Glyco_transf_18"/>
    <property type="match status" value="2"/>
</dbReference>
<evidence type="ECO:0000256" key="2">
    <source>
        <dbReference type="ARBA" id="ARBA00004922"/>
    </source>
</evidence>
<dbReference type="UniPathway" id="UPA00378"/>
<evidence type="ECO:0000256" key="12">
    <source>
        <dbReference type="ARBA" id="ARBA00023180"/>
    </source>
</evidence>
<feature type="domain" description="Glycosyltransferase family 18 catalytic" evidence="14">
    <location>
        <begin position="247"/>
        <end position="311"/>
    </location>
</feature>
<dbReference type="GO" id="GO:0000139">
    <property type="term" value="C:Golgi membrane"/>
    <property type="evidence" value="ECO:0007669"/>
    <property type="project" value="UniProtKB-SubCell"/>
</dbReference>
<comment type="subcellular location">
    <subcellularLocation>
        <location evidence="1">Golgi apparatus membrane</location>
        <topology evidence="1">Single-pass type II membrane protein</topology>
    </subcellularLocation>
</comment>
<dbReference type="PANTHER" id="PTHR15075:SF2">
    <property type="entry name" value="ALPHA-1,6-MANNOSYLGLYCOPROTEIN 6-BETA-N-ACETYLGLUCOSAMINYLTRANSFERASE"/>
    <property type="match status" value="1"/>
</dbReference>
<name>A0A1I7WIT1_HETBA</name>
<dbReference type="WBParaSite" id="Hba_04921">
    <property type="protein sequence ID" value="Hba_04921"/>
    <property type="gene ID" value="Hba_04921"/>
</dbReference>
<evidence type="ECO:0000313" key="16">
    <source>
        <dbReference type="WBParaSite" id="Hba_04921"/>
    </source>
</evidence>
<evidence type="ECO:0000256" key="5">
    <source>
        <dbReference type="ARBA" id="ARBA00022676"/>
    </source>
</evidence>
<keyword evidence="9" id="KW-1133">Transmembrane helix</keyword>
<feature type="domain" description="Glycosyltransferase family 18 catalytic" evidence="14">
    <location>
        <begin position="2"/>
        <end position="246"/>
    </location>
</feature>
<accession>A0A1I7WIT1</accession>
<evidence type="ECO:0000259" key="14">
    <source>
        <dbReference type="Pfam" id="PF15024"/>
    </source>
</evidence>
<dbReference type="AlphaFoldDB" id="A0A1I7WIT1"/>
<dbReference type="PANTHER" id="PTHR15075">
    <property type="entry name" value="ALPHA-MANNOSIDE BETA-1,6-N-ACETYLGLUCOSAMINYLTRANSFERASE"/>
    <property type="match status" value="1"/>
</dbReference>
<keyword evidence="5" id="KW-0328">Glycosyltransferase</keyword>
<evidence type="ECO:0000256" key="3">
    <source>
        <dbReference type="ARBA" id="ARBA00007477"/>
    </source>
</evidence>
<evidence type="ECO:0000256" key="10">
    <source>
        <dbReference type="ARBA" id="ARBA00023034"/>
    </source>
</evidence>
<protein>
    <recommendedName>
        <fullName evidence="4">alpha-1,6-mannosyl-glycoprotein 6-beta-N-acetylglucosaminyltransferase</fullName>
        <ecNumber evidence="4">2.4.1.155</ecNumber>
    </recommendedName>
</protein>
<proteinExistence type="inferred from homology"/>
<dbReference type="InterPro" id="IPR052105">
    <property type="entry name" value="MGAT5_Glycosyltransferase"/>
</dbReference>
<evidence type="ECO:0000256" key="6">
    <source>
        <dbReference type="ARBA" id="ARBA00022679"/>
    </source>
</evidence>
<keyword evidence="11" id="KW-0472">Membrane</keyword>
<evidence type="ECO:0000313" key="15">
    <source>
        <dbReference type="Proteomes" id="UP000095283"/>
    </source>
</evidence>
<evidence type="ECO:0000256" key="4">
    <source>
        <dbReference type="ARBA" id="ARBA00012671"/>
    </source>
</evidence>